<dbReference type="Proteomes" id="UP001143910">
    <property type="component" value="Unassembled WGS sequence"/>
</dbReference>
<sequence length="122" mass="13193">MEKLNLLLQDAVPTGEDTTGKVVGAAYIVTDKDGFLYSGAAGRIGLDAGSAAFTTDSFTWIASMSKIVTSACVMQLVEQGLIDLDEDVRPRFPPMQTVQILRGFKEDGEPILEENTLPITLR</sequence>
<proteinExistence type="predicted"/>
<organism evidence="1 2">
    <name type="scientific">Zarea fungicola</name>
    <dbReference type="NCBI Taxonomy" id="93591"/>
    <lineage>
        <taxon>Eukaryota</taxon>
        <taxon>Fungi</taxon>
        <taxon>Dikarya</taxon>
        <taxon>Ascomycota</taxon>
        <taxon>Pezizomycotina</taxon>
        <taxon>Sordariomycetes</taxon>
        <taxon>Hypocreomycetidae</taxon>
        <taxon>Hypocreales</taxon>
        <taxon>Cordycipitaceae</taxon>
        <taxon>Zarea</taxon>
    </lineage>
</organism>
<dbReference type="EMBL" id="JANJQO010000657">
    <property type="protein sequence ID" value="KAJ2975820.1"/>
    <property type="molecule type" value="Genomic_DNA"/>
</dbReference>
<comment type="caution">
    <text evidence="1">The sequence shown here is derived from an EMBL/GenBank/DDBJ whole genome shotgun (WGS) entry which is preliminary data.</text>
</comment>
<reference evidence="1" key="1">
    <citation type="submission" date="2022-08" db="EMBL/GenBank/DDBJ databases">
        <title>Genome Sequence of Lecanicillium fungicola.</title>
        <authorList>
            <person name="Buettner E."/>
        </authorList>
    </citation>
    <scope>NUCLEOTIDE SEQUENCE</scope>
    <source>
        <strain evidence="1">Babe33</strain>
    </source>
</reference>
<gene>
    <name evidence="1" type="ORF">NQ176_g5302</name>
</gene>
<protein>
    <submittedName>
        <fullName evidence="1">Uncharacterized protein</fullName>
    </submittedName>
</protein>
<name>A0ACC1NA22_9HYPO</name>
<evidence type="ECO:0000313" key="2">
    <source>
        <dbReference type="Proteomes" id="UP001143910"/>
    </source>
</evidence>
<evidence type="ECO:0000313" key="1">
    <source>
        <dbReference type="EMBL" id="KAJ2975820.1"/>
    </source>
</evidence>
<accession>A0ACC1NA22</accession>
<keyword evidence="2" id="KW-1185">Reference proteome</keyword>